<protein>
    <submittedName>
        <fullName evidence="2">U2 small nuclear ribonucleoprotein auxiliary factor</fullName>
    </submittedName>
</protein>
<dbReference type="EMBL" id="VEPZ02001669">
    <property type="protein sequence ID" value="KAE8663619.1"/>
    <property type="molecule type" value="Genomic_DNA"/>
</dbReference>
<dbReference type="PANTHER" id="PTHR34193:SF10">
    <property type="entry name" value="DUF1645 FAMILY PROTEIN"/>
    <property type="match status" value="1"/>
</dbReference>
<dbReference type="GO" id="GO:1990904">
    <property type="term" value="C:ribonucleoprotein complex"/>
    <property type="evidence" value="ECO:0007669"/>
    <property type="project" value="UniProtKB-KW"/>
</dbReference>
<dbReference type="AlphaFoldDB" id="A0A6A2XY43"/>
<dbReference type="PANTHER" id="PTHR34193">
    <property type="entry name" value="OS11G0199801 PROTEIN"/>
    <property type="match status" value="1"/>
</dbReference>
<keyword evidence="2" id="KW-0687">Ribonucleoprotein</keyword>
<evidence type="ECO:0000313" key="3">
    <source>
        <dbReference type="Proteomes" id="UP000436088"/>
    </source>
</evidence>
<sequence>MMLDHRRRVAGDQISSFNPVYRIHNSNSDGTGDIEFDFWGERETLYYNNSNNLDDEGSEVEFQVEEEYVGDFPSPLWGANNVTDASPLLPSNHFYSNLSPTRRRQIIEEGRKELMEMIRNMPESSYELSLKYLVDQRDSPEMVKEEVVYEEKSFPEAETKNRKAKTKAKLAGSLSRTASMEADNSC</sequence>
<feature type="compositionally biased region" description="Basic and acidic residues" evidence="1">
    <location>
        <begin position="152"/>
        <end position="161"/>
    </location>
</feature>
<feature type="region of interest" description="Disordered" evidence="1">
    <location>
        <begin position="152"/>
        <end position="186"/>
    </location>
</feature>
<evidence type="ECO:0000313" key="2">
    <source>
        <dbReference type="EMBL" id="KAE8663619.1"/>
    </source>
</evidence>
<comment type="caution">
    <text evidence="2">The sequence shown here is derived from an EMBL/GenBank/DDBJ whole genome shotgun (WGS) entry which is preliminary data.</text>
</comment>
<evidence type="ECO:0000256" key="1">
    <source>
        <dbReference type="SAM" id="MobiDB-lite"/>
    </source>
</evidence>
<dbReference type="Proteomes" id="UP000436088">
    <property type="component" value="Unassembled WGS sequence"/>
</dbReference>
<feature type="compositionally biased region" description="Polar residues" evidence="1">
    <location>
        <begin position="174"/>
        <end position="186"/>
    </location>
</feature>
<gene>
    <name evidence="2" type="ORF">F3Y22_tig00112925pilonHSYRG00013</name>
</gene>
<keyword evidence="3" id="KW-1185">Reference proteome</keyword>
<organism evidence="2 3">
    <name type="scientific">Hibiscus syriacus</name>
    <name type="common">Rose of Sharon</name>
    <dbReference type="NCBI Taxonomy" id="106335"/>
    <lineage>
        <taxon>Eukaryota</taxon>
        <taxon>Viridiplantae</taxon>
        <taxon>Streptophyta</taxon>
        <taxon>Embryophyta</taxon>
        <taxon>Tracheophyta</taxon>
        <taxon>Spermatophyta</taxon>
        <taxon>Magnoliopsida</taxon>
        <taxon>eudicotyledons</taxon>
        <taxon>Gunneridae</taxon>
        <taxon>Pentapetalae</taxon>
        <taxon>rosids</taxon>
        <taxon>malvids</taxon>
        <taxon>Malvales</taxon>
        <taxon>Malvaceae</taxon>
        <taxon>Malvoideae</taxon>
        <taxon>Hibiscus</taxon>
    </lineage>
</organism>
<accession>A0A6A2XY43</accession>
<reference evidence="2" key="1">
    <citation type="submission" date="2019-09" db="EMBL/GenBank/DDBJ databases">
        <title>Draft genome information of white flower Hibiscus syriacus.</title>
        <authorList>
            <person name="Kim Y.-M."/>
        </authorList>
    </citation>
    <scope>NUCLEOTIDE SEQUENCE [LARGE SCALE GENOMIC DNA]</scope>
    <source>
        <strain evidence="2">YM2019G1</strain>
    </source>
</reference>
<proteinExistence type="predicted"/>
<name>A0A6A2XY43_HIBSY</name>